<keyword evidence="2" id="KW-1185">Reference proteome</keyword>
<evidence type="ECO:0000313" key="1">
    <source>
        <dbReference type="EMBL" id="GFE42237.1"/>
    </source>
</evidence>
<gene>
    <name evidence="1" type="ORF">Stube_69100</name>
</gene>
<accession>A0A640V3G9</accession>
<dbReference type="AlphaFoldDB" id="A0A640V3G9"/>
<dbReference type="RefSeq" id="WP_246241650.1">
    <property type="nucleotide sequence ID" value="NZ_BLIR01000003.1"/>
</dbReference>
<dbReference type="GeneID" id="96287948"/>
<sequence>MRHLLLVSSYLPAVGQSLSDFGDGSPSLFLEVGPDAGTVHGSATDHTELRTLLEQVRGAAGPLLARYARTAYRRTQVIGTVGQLN</sequence>
<name>A0A640V3G9_9ACTN</name>
<evidence type="ECO:0000313" key="2">
    <source>
        <dbReference type="Proteomes" id="UP000431826"/>
    </source>
</evidence>
<comment type="caution">
    <text evidence="1">The sequence shown here is derived from an EMBL/GenBank/DDBJ whole genome shotgun (WGS) entry which is preliminary data.</text>
</comment>
<proteinExistence type="predicted"/>
<dbReference type="EMBL" id="BLIR01000003">
    <property type="protein sequence ID" value="GFE42237.1"/>
    <property type="molecule type" value="Genomic_DNA"/>
</dbReference>
<reference evidence="1 2" key="1">
    <citation type="submission" date="2019-12" db="EMBL/GenBank/DDBJ databases">
        <title>Whole genome shotgun sequence of Streptomyces tubercidicus NBRC 13090.</title>
        <authorList>
            <person name="Ichikawa N."/>
            <person name="Kimura A."/>
            <person name="Kitahashi Y."/>
            <person name="Komaki H."/>
            <person name="Tamura T."/>
        </authorList>
    </citation>
    <scope>NUCLEOTIDE SEQUENCE [LARGE SCALE GENOMIC DNA]</scope>
    <source>
        <strain evidence="1 2">NBRC 13090</strain>
    </source>
</reference>
<dbReference type="Proteomes" id="UP000431826">
    <property type="component" value="Unassembled WGS sequence"/>
</dbReference>
<organism evidence="1 2">
    <name type="scientific">Streptomyces tubercidicus</name>
    <dbReference type="NCBI Taxonomy" id="47759"/>
    <lineage>
        <taxon>Bacteria</taxon>
        <taxon>Bacillati</taxon>
        <taxon>Actinomycetota</taxon>
        <taxon>Actinomycetes</taxon>
        <taxon>Kitasatosporales</taxon>
        <taxon>Streptomycetaceae</taxon>
        <taxon>Streptomyces</taxon>
    </lineage>
</organism>
<protein>
    <submittedName>
        <fullName evidence="1">Uncharacterized protein</fullName>
    </submittedName>
</protein>